<sequence length="177" mass="20696">MVGGLEDVGWLISLSIQPRLDWDNGLSKERYFLFFSLDHVASLHYKEDIWQLVWTNIREVLKRMYTERFHVDLLETEGVQALLNLMKKSRYPARGKLIWLQLCASCEEKEYAPLTTMDIEITSYMEMAKGADAWKFWIDNSIRAGHLFSPSLQLLVLFEAHSHSRYNTKGGEGQHKR</sequence>
<name>A0A915CWF9_9BILA</name>
<protein>
    <submittedName>
        <fullName evidence="2">Uncharacterized protein</fullName>
    </submittedName>
</protein>
<dbReference type="Proteomes" id="UP000887574">
    <property type="component" value="Unplaced"/>
</dbReference>
<dbReference type="AlphaFoldDB" id="A0A915CWF9"/>
<reference evidence="2" key="1">
    <citation type="submission" date="2022-11" db="UniProtKB">
        <authorList>
            <consortium name="WormBaseParasite"/>
        </authorList>
    </citation>
    <scope>IDENTIFICATION</scope>
</reference>
<accession>A0A915CWF9</accession>
<keyword evidence="1" id="KW-1185">Reference proteome</keyword>
<evidence type="ECO:0000313" key="1">
    <source>
        <dbReference type="Proteomes" id="UP000887574"/>
    </source>
</evidence>
<proteinExistence type="predicted"/>
<organism evidence="1 2">
    <name type="scientific">Ditylenchus dipsaci</name>
    <dbReference type="NCBI Taxonomy" id="166011"/>
    <lineage>
        <taxon>Eukaryota</taxon>
        <taxon>Metazoa</taxon>
        <taxon>Ecdysozoa</taxon>
        <taxon>Nematoda</taxon>
        <taxon>Chromadorea</taxon>
        <taxon>Rhabditida</taxon>
        <taxon>Tylenchina</taxon>
        <taxon>Tylenchomorpha</taxon>
        <taxon>Sphaerularioidea</taxon>
        <taxon>Anguinidae</taxon>
        <taxon>Anguininae</taxon>
        <taxon>Ditylenchus</taxon>
    </lineage>
</organism>
<evidence type="ECO:0000313" key="2">
    <source>
        <dbReference type="WBParaSite" id="jg12966"/>
    </source>
</evidence>
<dbReference type="WBParaSite" id="jg12966">
    <property type="protein sequence ID" value="jg12966"/>
    <property type="gene ID" value="jg12966"/>
</dbReference>